<keyword evidence="2" id="KW-1185">Reference proteome</keyword>
<keyword evidence="1" id="KW-0695">RNA-directed DNA polymerase</keyword>
<gene>
    <name evidence="1" type="ORF">EWB00_003689</name>
</gene>
<keyword evidence="1" id="KW-0808">Transferase</keyword>
<name>A0A4Z2D7Q4_SCHJA</name>
<dbReference type="GO" id="GO:0004519">
    <property type="term" value="F:endonuclease activity"/>
    <property type="evidence" value="ECO:0007669"/>
    <property type="project" value="UniProtKB-KW"/>
</dbReference>
<evidence type="ECO:0000313" key="1">
    <source>
        <dbReference type="EMBL" id="TNN12523.1"/>
    </source>
</evidence>
<proteinExistence type="predicted"/>
<keyword evidence="1" id="KW-0548">Nucleotidyltransferase</keyword>
<evidence type="ECO:0000313" key="2">
    <source>
        <dbReference type="Proteomes" id="UP000311919"/>
    </source>
</evidence>
<dbReference type="OrthoDB" id="8197512at2759"/>
<feature type="non-terminal residue" evidence="1">
    <location>
        <position position="159"/>
    </location>
</feature>
<accession>A0A4Z2D7Q4</accession>
<keyword evidence="1" id="KW-0378">Hydrolase</keyword>
<sequence>VMKLHRLRWLGHVLRMSEHRLPRRSMMTSIGVGWKRVRGGQTKTWHQSLKSLTSGLSHIGRCRLPGWGPRDCRTQWLETLGDMAQNRSQWHRCIHSLSSLVDLVTAAGAMSIDEKGCELSREDTLKNDSGVQTGHRDHSIILLDHWHMMAWRICMCHPT</sequence>
<dbReference type="GO" id="GO:0003964">
    <property type="term" value="F:RNA-directed DNA polymerase activity"/>
    <property type="evidence" value="ECO:0007669"/>
    <property type="project" value="UniProtKB-KW"/>
</dbReference>
<keyword evidence="1" id="KW-0540">Nuclease</keyword>
<dbReference type="EMBL" id="SKCS01000222">
    <property type="protein sequence ID" value="TNN12523.1"/>
    <property type="molecule type" value="Genomic_DNA"/>
</dbReference>
<protein>
    <submittedName>
        <fullName evidence="1">Endonuclease-reverse transcriptase</fullName>
    </submittedName>
</protein>
<reference evidence="1 2" key="1">
    <citation type="submission" date="2019-03" db="EMBL/GenBank/DDBJ databases">
        <title>An improved genome assembly of the fluke Schistosoma japonicum.</title>
        <authorList>
            <person name="Hu W."/>
            <person name="Luo F."/>
            <person name="Yin M."/>
            <person name="Mo X."/>
            <person name="Sun C."/>
            <person name="Wu Q."/>
            <person name="Zhu B."/>
            <person name="Xiang M."/>
            <person name="Wang J."/>
            <person name="Wang Y."/>
            <person name="Zhang T."/>
            <person name="Xu B."/>
            <person name="Zheng H."/>
            <person name="Feng Z."/>
        </authorList>
    </citation>
    <scope>NUCLEOTIDE SEQUENCE [LARGE SCALE GENOMIC DNA]</scope>
    <source>
        <strain evidence="1">HuSjv2</strain>
        <tissue evidence="1">Worms</tissue>
    </source>
</reference>
<feature type="non-terminal residue" evidence="1">
    <location>
        <position position="1"/>
    </location>
</feature>
<dbReference type="AlphaFoldDB" id="A0A4Z2D7Q4"/>
<comment type="caution">
    <text evidence="1">The sequence shown here is derived from an EMBL/GenBank/DDBJ whole genome shotgun (WGS) entry which is preliminary data.</text>
</comment>
<dbReference type="Proteomes" id="UP000311919">
    <property type="component" value="Unassembled WGS sequence"/>
</dbReference>
<keyword evidence="1" id="KW-0255">Endonuclease</keyword>
<organism evidence="1 2">
    <name type="scientific">Schistosoma japonicum</name>
    <name type="common">Blood fluke</name>
    <dbReference type="NCBI Taxonomy" id="6182"/>
    <lineage>
        <taxon>Eukaryota</taxon>
        <taxon>Metazoa</taxon>
        <taxon>Spiralia</taxon>
        <taxon>Lophotrochozoa</taxon>
        <taxon>Platyhelminthes</taxon>
        <taxon>Trematoda</taxon>
        <taxon>Digenea</taxon>
        <taxon>Strigeidida</taxon>
        <taxon>Schistosomatoidea</taxon>
        <taxon>Schistosomatidae</taxon>
        <taxon>Schistosoma</taxon>
    </lineage>
</organism>